<accession>A0A1H8U636</accession>
<gene>
    <name evidence="2" type="ORF">SAMN05216267_106420</name>
</gene>
<feature type="region of interest" description="Disordered" evidence="1">
    <location>
        <begin position="1"/>
        <end position="24"/>
    </location>
</feature>
<evidence type="ECO:0000313" key="3">
    <source>
        <dbReference type="Proteomes" id="UP000181951"/>
    </source>
</evidence>
<protein>
    <submittedName>
        <fullName evidence="2">Uncharacterized protein</fullName>
    </submittedName>
</protein>
<dbReference type="RefSeq" id="WP_069461721.1">
    <property type="nucleotide sequence ID" value="NZ_FODD01000064.1"/>
</dbReference>
<sequence>MSFVDGPHVRRTSGHRRHGTASGPADAMDMALALVFERVDVAWLSTGGMLAAAPLRMPTPQKDCEGASH</sequence>
<evidence type="ECO:0000256" key="1">
    <source>
        <dbReference type="SAM" id="MobiDB-lite"/>
    </source>
</evidence>
<evidence type="ECO:0000313" key="2">
    <source>
        <dbReference type="EMBL" id="SEO98304.1"/>
    </source>
</evidence>
<proteinExistence type="predicted"/>
<reference evidence="2 3" key="1">
    <citation type="submission" date="2016-10" db="EMBL/GenBank/DDBJ databases">
        <authorList>
            <person name="de Groot N.N."/>
        </authorList>
    </citation>
    <scope>NUCLEOTIDE SEQUENCE [LARGE SCALE GENOMIC DNA]</scope>
    <source>
        <strain evidence="2 3">CGMCC 4.2026</strain>
    </source>
</reference>
<dbReference type="AlphaFoldDB" id="A0A1H8U636"/>
<feature type="compositionally biased region" description="Basic residues" evidence="1">
    <location>
        <begin position="9"/>
        <end position="19"/>
    </location>
</feature>
<dbReference type="EMBL" id="FODD01000064">
    <property type="protein sequence ID" value="SEO98304.1"/>
    <property type="molecule type" value="Genomic_DNA"/>
</dbReference>
<name>A0A1H8U636_9ACTN</name>
<organism evidence="2 3">
    <name type="scientific">Actinacidiphila rubida</name>
    <dbReference type="NCBI Taxonomy" id="310780"/>
    <lineage>
        <taxon>Bacteria</taxon>
        <taxon>Bacillati</taxon>
        <taxon>Actinomycetota</taxon>
        <taxon>Actinomycetes</taxon>
        <taxon>Kitasatosporales</taxon>
        <taxon>Streptomycetaceae</taxon>
        <taxon>Actinacidiphila</taxon>
    </lineage>
</organism>
<keyword evidence="3" id="KW-1185">Reference proteome</keyword>
<dbReference type="Proteomes" id="UP000181951">
    <property type="component" value="Unassembled WGS sequence"/>
</dbReference>